<name>A0A9N9CSI1_9GLOM</name>
<dbReference type="AlphaFoldDB" id="A0A9N9CSI1"/>
<gene>
    <name evidence="2" type="ORF">DERYTH_LOCUS8223</name>
</gene>
<dbReference type="OrthoDB" id="2405228at2759"/>
<dbReference type="Proteomes" id="UP000789405">
    <property type="component" value="Unassembled WGS sequence"/>
</dbReference>
<comment type="caution">
    <text evidence="2">The sequence shown here is derived from an EMBL/GenBank/DDBJ whole genome shotgun (WGS) entry which is preliminary data.</text>
</comment>
<keyword evidence="1" id="KW-0472">Membrane</keyword>
<keyword evidence="1" id="KW-1133">Transmembrane helix</keyword>
<evidence type="ECO:0000313" key="2">
    <source>
        <dbReference type="EMBL" id="CAG8612699.1"/>
    </source>
</evidence>
<keyword evidence="3" id="KW-1185">Reference proteome</keyword>
<proteinExistence type="predicted"/>
<accession>A0A9N9CSI1</accession>
<reference evidence="2" key="1">
    <citation type="submission" date="2021-06" db="EMBL/GenBank/DDBJ databases">
        <authorList>
            <person name="Kallberg Y."/>
            <person name="Tangrot J."/>
            <person name="Rosling A."/>
        </authorList>
    </citation>
    <scope>NUCLEOTIDE SEQUENCE</scope>
    <source>
        <strain evidence="2">MA453B</strain>
    </source>
</reference>
<evidence type="ECO:0000313" key="3">
    <source>
        <dbReference type="Proteomes" id="UP000789405"/>
    </source>
</evidence>
<evidence type="ECO:0000256" key="1">
    <source>
        <dbReference type="SAM" id="Phobius"/>
    </source>
</evidence>
<dbReference type="EMBL" id="CAJVPY010004193">
    <property type="protein sequence ID" value="CAG8612699.1"/>
    <property type="molecule type" value="Genomic_DNA"/>
</dbReference>
<organism evidence="2 3">
    <name type="scientific">Dentiscutata erythropus</name>
    <dbReference type="NCBI Taxonomy" id="1348616"/>
    <lineage>
        <taxon>Eukaryota</taxon>
        <taxon>Fungi</taxon>
        <taxon>Fungi incertae sedis</taxon>
        <taxon>Mucoromycota</taxon>
        <taxon>Glomeromycotina</taxon>
        <taxon>Glomeromycetes</taxon>
        <taxon>Diversisporales</taxon>
        <taxon>Gigasporaceae</taxon>
        <taxon>Dentiscutata</taxon>
    </lineage>
</organism>
<feature type="transmembrane region" description="Helical" evidence="1">
    <location>
        <begin position="7"/>
        <end position="31"/>
    </location>
</feature>
<protein>
    <submittedName>
        <fullName evidence="2">11949_t:CDS:1</fullName>
    </submittedName>
</protein>
<sequence length="130" mass="15249">MTARQDLVLLAAGVFLHLLDTFFLSILGLHLPHREFRTGCLQVLILQFCQASLKPNNEFNKLIEAVISSDLEQLPENEPLRSWYINADAIPPIVFNQFPSEFKQLRMINKYRFILPDDIKIWFENSWEMI</sequence>
<keyword evidence="1" id="KW-0812">Transmembrane</keyword>